<feature type="active site" description="Charge relay system" evidence="5">
    <location>
        <position position="178"/>
    </location>
</feature>
<feature type="active site" description="Charge relay system" evidence="5">
    <location>
        <position position="352"/>
    </location>
</feature>
<name>A0A494TG48_SPHPE</name>
<evidence type="ECO:0000256" key="2">
    <source>
        <dbReference type="ARBA" id="ARBA00022670"/>
    </source>
</evidence>
<evidence type="ECO:0000259" key="7">
    <source>
        <dbReference type="Pfam" id="PF00082"/>
    </source>
</evidence>
<dbReference type="CDD" id="cd05561">
    <property type="entry name" value="Peptidases_S8_4"/>
    <property type="match status" value="1"/>
</dbReference>
<feature type="signal peptide" evidence="6">
    <location>
        <begin position="1"/>
        <end position="21"/>
    </location>
</feature>
<keyword evidence="3 5" id="KW-0378">Hydrolase</keyword>
<dbReference type="GO" id="GO:0006508">
    <property type="term" value="P:proteolysis"/>
    <property type="evidence" value="ECO:0007669"/>
    <property type="project" value="UniProtKB-KW"/>
</dbReference>
<evidence type="ECO:0000256" key="4">
    <source>
        <dbReference type="ARBA" id="ARBA00022825"/>
    </source>
</evidence>
<keyword evidence="2 5" id="KW-0645">Protease</keyword>
<evidence type="ECO:0000313" key="8">
    <source>
        <dbReference type="EMBL" id="AYJ86262.1"/>
    </source>
</evidence>
<dbReference type="InterPro" id="IPR000209">
    <property type="entry name" value="Peptidase_S8/S53_dom"/>
</dbReference>
<accession>A0A494TG48</accession>
<dbReference type="PANTHER" id="PTHR43806">
    <property type="entry name" value="PEPTIDASE S8"/>
    <property type="match status" value="1"/>
</dbReference>
<comment type="similarity">
    <text evidence="1 5">Belongs to the peptidase S8 family.</text>
</comment>
<evidence type="ECO:0000256" key="1">
    <source>
        <dbReference type="ARBA" id="ARBA00011073"/>
    </source>
</evidence>
<protein>
    <submittedName>
        <fullName evidence="8">Peptidase S8</fullName>
    </submittedName>
</protein>
<dbReference type="GO" id="GO:0004252">
    <property type="term" value="F:serine-type endopeptidase activity"/>
    <property type="evidence" value="ECO:0007669"/>
    <property type="project" value="UniProtKB-UniRule"/>
</dbReference>
<dbReference type="PRINTS" id="PR00723">
    <property type="entry name" value="SUBTILISIN"/>
</dbReference>
<organism evidence="8 9">
    <name type="scientific">Sphingomonas paeninsulae</name>
    <dbReference type="NCBI Taxonomy" id="2319844"/>
    <lineage>
        <taxon>Bacteria</taxon>
        <taxon>Pseudomonadati</taxon>
        <taxon>Pseudomonadota</taxon>
        <taxon>Alphaproteobacteria</taxon>
        <taxon>Sphingomonadales</taxon>
        <taxon>Sphingomonadaceae</taxon>
        <taxon>Sphingomonas</taxon>
    </lineage>
</organism>
<dbReference type="InterPro" id="IPR023828">
    <property type="entry name" value="Peptidase_S8_Ser-AS"/>
</dbReference>
<dbReference type="KEGG" id="spha:D3Y57_10175"/>
<feature type="domain" description="Peptidase S8/S53" evidence="7">
    <location>
        <begin position="198"/>
        <end position="377"/>
    </location>
</feature>
<proteinExistence type="inferred from homology"/>
<dbReference type="Pfam" id="PF00082">
    <property type="entry name" value="Peptidase_S8"/>
    <property type="match status" value="1"/>
</dbReference>
<evidence type="ECO:0000256" key="3">
    <source>
        <dbReference type="ARBA" id="ARBA00022801"/>
    </source>
</evidence>
<dbReference type="EMBL" id="CP032829">
    <property type="protein sequence ID" value="AYJ86262.1"/>
    <property type="molecule type" value="Genomic_DNA"/>
</dbReference>
<reference evidence="8 9" key="1">
    <citation type="submission" date="2018-09" db="EMBL/GenBank/DDBJ databases">
        <title>Sphingomonas peninsula sp. nov., isolated from fildes peninsula, Antarctic soil.</title>
        <authorList>
            <person name="Yingchao G."/>
        </authorList>
    </citation>
    <scope>NUCLEOTIDE SEQUENCE [LARGE SCALE GENOMIC DNA]</scope>
    <source>
        <strain evidence="8 9">YZ-8</strain>
    </source>
</reference>
<gene>
    <name evidence="8" type="ORF">D3Y57_10175</name>
</gene>
<evidence type="ECO:0000313" key="9">
    <source>
        <dbReference type="Proteomes" id="UP000276254"/>
    </source>
</evidence>
<dbReference type="PROSITE" id="PS51892">
    <property type="entry name" value="SUBTILASE"/>
    <property type="match status" value="1"/>
</dbReference>
<feature type="chain" id="PRO_5019807362" evidence="6">
    <location>
        <begin position="22"/>
        <end position="406"/>
    </location>
</feature>
<feature type="active site" description="Charge relay system" evidence="5">
    <location>
        <position position="201"/>
    </location>
</feature>
<keyword evidence="6" id="KW-0732">Signal</keyword>
<evidence type="ECO:0000256" key="6">
    <source>
        <dbReference type="SAM" id="SignalP"/>
    </source>
</evidence>
<dbReference type="PANTHER" id="PTHR43806:SF11">
    <property type="entry name" value="CEREVISIN-RELATED"/>
    <property type="match status" value="1"/>
</dbReference>
<dbReference type="InterPro" id="IPR036852">
    <property type="entry name" value="Peptidase_S8/S53_dom_sf"/>
</dbReference>
<dbReference type="RefSeq" id="WP_121152886.1">
    <property type="nucleotide sequence ID" value="NZ_CP032829.1"/>
</dbReference>
<dbReference type="PROSITE" id="PS00138">
    <property type="entry name" value="SUBTILASE_SER"/>
    <property type="match status" value="1"/>
</dbReference>
<keyword evidence="9" id="KW-1185">Reference proteome</keyword>
<dbReference type="Gene3D" id="3.40.50.200">
    <property type="entry name" value="Peptidase S8/S53 domain"/>
    <property type="match status" value="1"/>
</dbReference>
<dbReference type="InterPro" id="IPR015500">
    <property type="entry name" value="Peptidase_S8_subtilisin-rel"/>
</dbReference>
<dbReference type="OrthoDB" id="5405281at2"/>
<dbReference type="SUPFAM" id="SSF52743">
    <property type="entry name" value="Subtilisin-like"/>
    <property type="match status" value="1"/>
</dbReference>
<evidence type="ECO:0000256" key="5">
    <source>
        <dbReference type="PROSITE-ProRule" id="PRU01240"/>
    </source>
</evidence>
<dbReference type="Proteomes" id="UP000276254">
    <property type="component" value="Chromosome"/>
</dbReference>
<sequence>MTKLKLLCAGLVLAGLLTAAASGQLLQPGPALGGVMRQLGPIGAMVDSLPARATETLANARLDRIGALVRANPNRIALDQNGFPARAGEILIDDPDEALLSVATQHGYRLIERNDVLGVRYARIATLPGQSLTAAIRALKKLGAKSVSADQLHLESGIAGSPVTVGSTGRGAPIGIIDSGIAGRITAQRGFASGSPMAANHGSAIASLITGTGQIRGALPTARIYSADVYGTDPAGGNASAIARAIGWLVGEGVPVLTISLVGPANPILARVVAAAQARGAIIVAAVGNDGPASPPSYPASYPGVIAVTGVDSRDRVLIEAGHATHLDYAAPGADMLAANAKGASIAVRGTSFATPLVAATIAAAYPALDPSKRRAAFASVDAGARKMGSRYGHGIVCGKCRTPIK</sequence>
<keyword evidence="4 5" id="KW-0720">Serine protease</keyword>
<dbReference type="AlphaFoldDB" id="A0A494TG48"/>
<dbReference type="InterPro" id="IPR050131">
    <property type="entry name" value="Peptidase_S8_subtilisin-like"/>
</dbReference>